<gene>
    <name evidence="2" type="ORF">SaccyDRAFT_2834</name>
</gene>
<feature type="domain" description="Carrier" evidence="1">
    <location>
        <begin position="9"/>
        <end position="88"/>
    </location>
</feature>
<dbReference type="SUPFAM" id="SSF47336">
    <property type="entry name" value="ACP-like"/>
    <property type="match status" value="1"/>
</dbReference>
<accession>H5XHK0</accession>
<proteinExistence type="predicted"/>
<dbReference type="PROSITE" id="PS50075">
    <property type="entry name" value="CARRIER"/>
    <property type="match status" value="1"/>
</dbReference>
<evidence type="ECO:0000313" key="2">
    <source>
        <dbReference type="EMBL" id="EHR61680.1"/>
    </source>
</evidence>
<dbReference type="AlphaFoldDB" id="H5XHK0"/>
<protein>
    <submittedName>
        <fullName evidence="2">Acyl carrier protein</fullName>
    </submittedName>
</protein>
<dbReference type="OrthoDB" id="4245656at2"/>
<dbReference type="eggNOG" id="COG0236">
    <property type="taxonomic scope" value="Bacteria"/>
</dbReference>
<dbReference type="Proteomes" id="UP000002791">
    <property type="component" value="Chromosome"/>
</dbReference>
<dbReference type="EMBL" id="CM001440">
    <property type="protein sequence ID" value="EHR61680.1"/>
    <property type="molecule type" value="Genomic_DNA"/>
</dbReference>
<organism evidence="2 3">
    <name type="scientific">Saccharomonospora cyanea NA-134</name>
    <dbReference type="NCBI Taxonomy" id="882082"/>
    <lineage>
        <taxon>Bacteria</taxon>
        <taxon>Bacillati</taxon>
        <taxon>Actinomycetota</taxon>
        <taxon>Actinomycetes</taxon>
        <taxon>Pseudonocardiales</taxon>
        <taxon>Pseudonocardiaceae</taxon>
        <taxon>Saccharomonospora</taxon>
    </lineage>
</organism>
<sequence length="98" mass="10746">MTEAVAEERSEEEVRQTIRGIIAEVAPGGDVEIRSDMNLVEDLSFHSLALLELAFTLEDEFDLPPIDETVARAITTVAKVEQHVVDNLAGRGEIAGRE</sequence>
<keyword evidence="3" id="KW-1185">Reference proteome</keyword>
<evidence type="ECO:0000313" key="3">
    <source>
        <dbReference type="Proteomes" id="UP000002791"/>
    </source>
</evidence>
<dbReference type="RefSeq" id="WP_005457001.1">
    <property type="nucleotide sequence ID" value="NZ_CM001440.1"/>
</dbReference>
<dbReference type="STRING" id="882082.SaccyDRAFT_2834"/>
<dbReference type="InterPro" id="IPR036736">
    <property type="entry name" value="ACP-like_sf"/>
</dbReference>
<evidence type="ECO:0000259" key="1">
    <source>
        <dbReference type="PROSITE" id="PS50075"/>
    </source>
</evidence>
<name>H5XHK0_9PSEU</name>
<dbReference type="InterPro" id="IPR009081">
    <property type="entry name" value="PP-bd_ACP"/>
</dbReference>
<reference evidence="2 3" key="1">
    <citation type="submission" date="2011-11" db="EMBL/GenBank/DDBJ databases">
        <title>The Noncontiguous Finished sequence of Saccharomonospora cyanea NA-134.</title>
        <authorList>
            <consortium name="US DOE Joint Genome Institute"/>
            <person name="Lucas S."/>
            <person name="Han J."/>
            <person name="Lapidus A."/>
            <person name="Cheng J.-F."/>
            <person name="Goodwin L."/>
            <person name="Pitluck S."/>
            <person name="Peters L."/>
            <person name="Ovchinnikova G."/>
            <person name="Lu M."/>
            <person name="Detter J.C."/>
            <person name="Han C."/>
            <person name="Tapia R."/>
            <person name="Land M."/>
            <person name="Hauser L."/>
            <person name="Kyrpides N."/>
            <person name="Ivanova N."/>
            <person name="Pagani I."/>
            <person name="Brambilla E.-M."/>
            <person name="Klenk H.-P."/>
            <person name="Woyke T."/>
        </authorList>
    </citation>
    <scope>NUCLEOTIDE SEQUENCE [LARGE SCALE GENOMIC DNA]</scope>
    <source>
        <strain evidence="2 3">NA-134</strain>
    </source>
</reference>
<dbReference type="HOGENOM" id="CLU_2331968_0_0_11"/>
<dbReference type="Gene3D" id="1.10.1200.10">
    <property type="entry name" value="ACP-like"/>
    <property type="match status" value="1"/>
</dbReference>
<dbReference type="Pfam" id="PF00550">
    <property type="entry name" value="PP-binding"/>
    <property type="match status" value="1"/>
</dbReference>